<dbReference type="EMBL" id="BSPC01000005">
    <property type="protein sequence ID" value="GLS17514.1"/>
    <property type="molecule type" value="Genomic_DNA"/>
</dbReference>
<feature type="domain" description="Putative restriction endonuclease" evidence="1">
    <location>
        <begin position="11"/>
        <end position="168"/>
    </location>
</feature>
<dbReference type="Proteomes" id="UP001156882">
    <property type="component" value="Unassembled WGS sequence"/>
</dbReference>
<name>A0ABQ6CBE3_9HYPH</name>
<comment type="caution">
    <text evidence="2">The sequence shown here is derived from an EMBL/GenBank/DDBJ whole genome shotgun (WGS) entry which is preliminary data.</text>
</comment>
<proteinExistence type="predicted"/>
<dbReference type="CDD" id="cd06260">
    <property type="entry name" value="DUF820-like"/>
    <property type="match status" value="1"/>
</dbReference>
<evidence type="ECO:0000313" key="2">
    <source>
        <dbReference type="EMBL" id="GLS17514.1"/>
    </source>
</evidence>
<dbReference type="InterPro" id="IPR011335">
    <property type="entry name" value="Restrct_endonuc-II-like"/>
</dbReference>
<dbReference type="InterPro" id="IPR012296">
    <property type="entry name" value="Nuclease_put_TT1808"/>
</dbReference>
<dbReference type="Pfam" id="PF05685">
    <property type="entry name" value="Uma2"/>
    <property type="match status" value="1"/>
</dbReference>
<evidence type="ECO:0000313" key="3">
    <source>
        <dbReference type="Proteomes" id="UP001156882"/>
    </source>
</evidence>
<accession>A0ABQ6CBE3</accession>
<keyword evidence="3" id="KW-1185">Reference proteome</keyword>
<reference evidence="3" key="1">
    <citation type="journal article" date="2019" name="Int. J. Syst. Evol. Microbiol.">
        <title>The Global Catalogue of Microorganisms (GCM) 10K type strain sequencing project: providing services to taxonomists for standard genome sequencing and annotation.</title>
        <authorList>
            <consortium name="The Broad Institute Genomics Platform"/>
            <consortium name="The Broad Institute Genome Sequencing Center for Infectious Disease"/>
            <person name="Wu L."/>
            <person name="Ma J."/>
        </authorList>
    </citation>
    <scope>NUCLEOTIDE SEQUENCE [LARGE SCALE GENOMIC DNA]</scope>
    <source>
        <strain evidence="3">NBRC 101365</strain>
    </source>
</reference>
<dbReference type="SUPFAM" id="SSF52980">
    <property type="entry name" value="Restriction endonuclease-like"/>
    <property type="match status" value="1"/>
</dbReference>
<protein>
    <recommendedName>
        <fullName evidence="1">Putative restriction endonuclease domain-containing protein</fullName>
    </recommendedName>
</protein>
<gene>
    <name evidence="2" type="ORF">GCM10007874_05290</name>
</gene>
<evidence type="ECO:0000259" key="1">
    <source>
        <dbReference type="Pfam" id="PF05685"/>
    </source>
</evidence>
<dbReference type="RefSeq" id="WP_284310328.1">
    <property type="nucleotide sequence ID" value="NZ_BSPC01000005.1"/>
</dbReference>
<dbReference type="Gene3D" id="3.90.1570.10">
    <property type="entry name" value="tt1808, chain A"/>
    <property type="match status" value="1"/>
</dbReference>
<dbReference type="PANTHER" id="PTHR36558">
    <property type="entry name" value="GLR1098 PROTEIN"/>
    <property type="match status" value="1"/>
</dbReference>
<dbReference type="PANTHER" id="PTHR36558:SF1">
    <property type="entry name" value="RESTRICTION ENDONUCLEASE DOMAIN-CONTAINING PROTEIN-RELATED"/>
    <property type="match status" value="1"/>
</dbReference>
<sequence length="185" mass="20868">MAEARRQAMSLDEFLSWENEQELRYELVDGQPVMMTGGTAAHDYVRLEIAASLREQLKGKRCRAALDLKISCPTGNVRYPDVAVHCGPFRGQDLLANEPRIVIEVLSNSTKATDFLIKLRDYRSVPDVMAYLIFWQDEPRVLVHRRVGNDWNAGEEILGMDATIDLEMIGASLSLQEIYGGLPEN</sequence>
<organism evidence="2 3">
    <name type="scientific">Labrys miyagiensis</name>
    <dbReference type="NCBI Taxonomy" id="346912"/>
    <lineage>
        <taxon>Bacteria</taxon>
        <taxon>Pseudomonadati</taxon>
        <taxon>Pseudomonadota</taxon>
        <taxon>Alphaproteobacteria</taxon>
        <taxon>Hyphomicrobiales</taxon>
        <taxon>Xanthobacteraceae</taxon>
        <taxon>Labrys</taxon>
    </lineage>
</organism>
<dbReference type="InterPro" id="IPR008538">
    <property type="entry name" value="Uma2"/>
</dbReference>